<protein>
    <submittedName>
        <fullName evidence="1">Uncharacterized protein</fullName>
    </submittedName>
</protein>
<evidence type="ECO:0000313" key="2">
    <source>
        <dbReference type="Proteomes" id="UP000076935"/>
    </source>
</evidence>
<sequence>MNSRHKLLKRGDDMLTYQQAINLKKGDRLKADGSFGRITGTIVGKGKENGSPVLWIKHDDEPKKGLLLLIL</sequence>
<proteinExistence type="predicted"/>
<organism evidence="1 2">
    <name type="scientific">Domibacillus aminovorans</name>
    <dbReference type="NCBI Taxonomy" id="29332"/>
    <lineage>
        <taxon>Bacteria</taxon>
        <taxon>Bacillati</taxon>
        <taxon>Bacillota</taxon>
        <taxon>Bacilli</taxon>
        <taxon>Bacillales</taxon>
        <taxon>Bacillaceae</taxon>
        <taxon>Domibacillus</taxon>
    </lineage>
</organism>
<keyword evidence="2" id="KW-1185">Reference proteome</keyword>
<evidence type="ECO:0000313" key="1">
    <source>
        <dbReference type="EMBL" id="OAH61979.1"/>
    </source>
</evidence>
<dbReference type="AlphaFoldDB" id="A0A177L889"/>
<dbReference type="STRING" id="29332.AWH48_12160"/>
<name>A0A177L889_9BACI</name>
<reference evidence="1 2" key="1">
    <citation type="submission" date="2016-01" db="EMBL/GenBank/DDBJ databases">
        <title>Investigation of taxonomic status of Bacillus aminovorans.</title>
        <authorList>
            <person name="Verma A."/>
            <person name="Pal Y."/>
            <person name="Krishnamurthi S."/>
        </authorList>
    </citation>
    <scope>NUCLEOTIDE SEQUENCE [LARGE SCALE GENOMIC DNA]</scope>
    <source>
        <strain evidence="1 2">DSM 1314</strain>
    </source>
</reference>
<accession>A0A177L889</accession>
<dbReference type="Proteomes" id="UP000076935">
    <property type="component" value="Unassembled WGS sequence"/>
</dbReference>
<comment type="caution">
    <text evidence="1">The sequence shown here is derived from an EMBL/GenBank/DDBJ whole genome shotgun (WGS) entry which is preliminary data.</text>
</comment>
<gene>
    <name evidence="1" type="ORF">AWH49_11200</name>
</gene>
<dbReference type="EMBL" id="LQWY01000014">
    <property type="protein sequence ID" value="OAH61979.1"/>
    <property type="molecule type" value="Genomic_DNA"/>
</dbReference>